<keyword evidence="4 6" id="KW-1133">Transmembrane helix</keyword>
<evidence type="ECO:0000313" key="8">
    <source>
        <dbReference type="EMBL" id="MXY32637.1"/>
    </source>
</evidence>
<proteinExistence type="inferred from homology"/>
<feature type="domain" description="EamA" evidence="7">
    <location>
        <begin position="11"/>
        <end position="142"/>
    </location>
</feature>
<evidence type="ECO:0000256" key="3">
    <source>
        <dbReference type="ARBA" id="ARBA00022692"/>
    </source>
</evidence>
<evidence type="ECO:0000256" key="2">
    <source>
        <dbReference type="ARBA" id="ARBA00007362"/>
    </source>
</evidence>
<reference evidence="8" key="1">
    <citation type="submission" date="2019-09" db="EMBL/GenBank/DDBJ databases">
        <title>Characterisation of the sponge microbiome using genome-centric metagenomics.</title>
        <authorList>
            <person name="Engelberts J.P."/>
            <person name="Robbins S.J."/>
            <person name="De Goeij J.M."/>
            <person name="Aranda M."/>
            <person name="Bell S.C."/>
            <person name="Webster N.S."/>
        </authorList>
    </citation>
    <scope>NUCLEOTIDE SEQUENCE</scope>
    <source>
        <strain evidence="8">SB0664_bin_43</strain>
    </source>
</reference>
<evidence type="ECO:0000256" key="6">
    <source>
        <dbReference type="SAM" id="Phobius"/>
    </source>
</evidence>
<feature type="transmembrane region" description="Helical" evidence="6">
    <location>
        <begin position="12"/>
        <end position="32"/>
    </location>
</feature>
<gene>
    <name evidence="8" type="ORF">F4Y60_00805</name>
</gene>
<comment type="subcellular location">
    <subcellularLocation>
        <location evidence="1">Membrane</location>
        <topology evidence="1">Multi-pass membrane protein</topology>
    </subcellularLocation>
</comment>
<feature type="transmembrane region" description="Helical" evidence="6">
    <location>
        <begin position="131"/>
        <end position="147"/>
    </location>
</feature>
<comment type="caution">
    <text evidence="8">The sequence shown here is derived from an EMBL/GenBank/DDBJ whole genome shotgun (WGS) entry which is preliminary data.</text>
</comment>
<feature type="transmembrane region" description="Helical" evidence="6">
    <location>
        <begin position="270"/>
        <end position="288"/>
    </location>
</feature>
<feature type="domain" description="EamA" evidence="7">
    <location>
        <begin position="155"/>
        <end position="289"/>
    </location>
</feature>
<evidence type="ECO:0000259" key="7">
    <source>
        <dbReference type="Pfam" id="PF00892"/>
    </source>
</evidence>
<feature type="transmembrane region" description="Helical" evidence="6">
    <location>
        <begin position="215"/>
        <end position="238"/>
    </location>
</feature>
<dbReference type="SUPFAM" id="SSF103481">
    <property type="entry name" value="Multidrug resistance efflux transporter EmrE"/>
    <property type="match status" value="2"/>
</dbReference>
<dbReference type="PANTHER" id="PTHR32322:SF2">
    <property type="entry name" value="EAMA DOMAIN-CONTAINING PROTEIN"/>
    <property type="match status" value="1"/>
</dbReference>
<feature type="transmembrane region" description="Helical" evidence="6">
    <location>
        <begin position="102"/>
        <end position="119"/>
    </location>
</feature>
<organism evidence="8">
    <name type="scientific">Boseongicola sp. SB0664_bin_43</name>
    <dbReference type="NCBI Taxonomy" id="2604844"/>
    <lineage>
        <taxon>Bacteria</taxon>
        <taxon>Pseudomonadati</taxon>
        <taxon>Pseudomonadota</taxon>
        <taxon>Alphaproteobacteria</taxon>
        <taxon>Rhodobacterales</taxon>
        <taxon>Paracoccaceae</taxon>
        <taxon>Boseongicola</taxon>
    </lineage>
</organism>
<dbReference type="EMBL" id="VXRY01000032">
    <property type="protein sequence ID" value="MXY32637.1"/>
    <property type="molecule type" value="Genomic_DNA"/>
</dbReference>
<feature type="transmembrane region" description="Helical" evidence="6">
    <location>
        <begin position="38"/>
        <end position="59"/>
    </location>
</feature>
<feature type="transmembrane region" description="Helical" evidence="6">
    <location>
        <begin position="153"/>
        <end position="175"/>
    </location>
</feature>
<comment type="similarity">
    <text evidence="2">Belongs to the EamA transporter family.</text>
</comment>
<feature type="transmembrane region" description="Helical" evidence="6">
    <location>
        <begin position="71"/>
        <end position="90"/>
    </location>
</feature>
<sequence length="298" mass="32543">MTRKDRIDAAGALALVGFSLLLAFNQVVIRVVNEGLQPVFFAGVRSVGVVLCLWLWFAVRRRPLGLKRKNLFFGCLMGTLFALEFVFLFIALDLTTVSRTSVLFNTMPLWMALFAHVLIPGERITRVKAAGQLLAFLGAAVAIAWRGDGGEGALLGDLLALLGAIGWAALALIARTGLKDVSPDRQLFWQVLVSTPILLVAAVFFGPFVRELEPIHLWGLAFQIVVVVTFGFSFWLWLLAIYPAAIVAAFSFLVPVFGVFLGWWLLDETLGLPILVALGLVCVGLVLINRPSQVPQNV</sequence>
<evidence type="ECO:0000256" key="5">
    <source>
        <dbReference type="ARBA" id="ARBA00023136"/>
    </source>
</evidence>
<evidence type="ECO:0000256" key="1">
    <source>
        <dbReference type="ARBA" id="ARBA00004141"/>
    </source>
</evidence>
<dbReference type="AlphaFoldDB" id="A0A6B0XY00"/>
<dbReference type="InterPro" id="IPR037185">
    <property type="entry name" value="EmrE-like"/>
</dbReference>
<evidence type="ECO:0000256" key="4">
    <source>
        <dbReference type="ARBA" id="ARBA00022989"/>
    </source>
</evidence>
<dbReference type="Pfam" id="PF00892">
    <property type="entry name" value="EamA"/>
    <property type="match status" value="2"/>
</dbReference>
<feature type="transmembrane region" description="Helical" evidence="6">
    <location>
        <begin position="187"/>
        <end position="209"/>
    </location>
</feature>
<dbReference type="InterPro" id="IPR000620">
    <property type="entry name" value="EamA_dom"/>
</dbReference>
<dbReference type="InterPro" id="IPR050638">
    <property type="entry name" value="AA-Vitamin_Transporters"/>
</dbReference>
<name>A0A6B0XY00_9RHOB</name>
<accession>A0A6B0XY00</accession>
<keyword evidence="5 6" id="KW-0472">Membrane</keyword>
<keyword evidence="3 6" id="KW-0812">Transmembrane</keyword>
<dbReference type="PANTHER" id="PTHR32322">
    <property type="entry name" value="INNER MEMBRANE TRANSPORTER"/>
    <property type="match status" value="1"/>
</dbReference>
<dbReference type="GO" id="GO:0016020">
    <property type="term" value="C:membrane"/>
    <property type="evidence" value="ECO:0007669"/>
    <property type="project" value="UniProtKB-SubCell"/>
</dbReference>
<feature type="transmembrane region" description="Helical" evidence="6">
    <location>
        <begin position="245"/>
        <end position="264"/>
    </location>
</feature>
<protein>
    <submittedName>
        <fullName evidence="8">DMT family transporter</fullName>
    </submittedName>
</protein>